<keyword evidence="1" id="KW-0472">Membrane</keyword>
<evidence type="ECO:0000313" key="3">
    <source>
        <dbReference type="Proteomes" id="UP000294901"/>
    </source>
</evidence>
<protein>
    <submittedName>
        <fullName evidence="2">Uncharacterized protein</fullName>
    </submittedName>
</protein>
<evidence type="ECO:0000256" key="1">
    <source>
        <dbReference type="SAM" id="Phobius"/>
    </source>
</evidence>
<dbReference type="EMBL" id="SNWR01000001">
    <property type="protein sequence ID" value="TDO38959.1"/>
    <property type="molecule type" value="Genomic_DNA"/>
</dbReference>
<keyword evidence="1" id="KW-1133">Transmembrane helix</keyword>
<keyword evidence="3" id="KW-1185">Reference proteome</keyword>
<evidence type="ECO:0000313" key="2">
    <source>
        <dbReference type="EMBL" id="TDO38959.1"/>
    </source>
</evidence>
<keyword evidence="1" id="KW-0812">Transmembrane</keyword>
<proteinExistence type="predicted"/>
<sequence length="187" mass="19852">MPSNTVKVAMVTTAGVIIVAAITGGFIYLGQKEDVAKAKPQVTASATSSAAPAGGQPASGGTLELVLPGNGILPWTHYFEVQVKNVSKQPFDEVQVGVHNKQDKRDNWNFYNCNATSMPTEFLCPEVVAGDYKDPKSKGPWVIAAVVVDPDGKKIITDNRPALAAPNLLDRFGSTVKASGARDARRE</sequence>
<name>A0A4R6JRB9_9ACTN</name>
<dbReference type="RefSeq" id="WP_133873360.1">
    <property type="nucleotide sequence ID" value="NZ_BOMD01000116.1"/>
</dbReference>
<organism evidence="2 3">
    <name type="scientific">Paractinoplanes brasiliensis</name>
    <dbReference type="NCBI Taxonomy" id="52695"/>
    <lineage>
        <taxon>Bacteria</taxon>
        <taxon>Bacillati</taxon>
        <taxon>Actinomycetota</taxon>
        <taxon>Actinomycetes</taxon>
        <taxon>Micromonosporales</taxon>
        <taxon>Micromonosporaceae</taxon>
        <taxon>Paractinoplanes</taxon>
    </lineage>
</organism>
<reference evidence="2 3" key="1">
    <citation type="submission" date="2019-03" db="EMBL/GenBank/DDBJ databases">
        <title>Sequencing the genomes of 1000 actinobacteria strains.</title>
        <authorList>
            <person name="Klenk H.-P."/>
        </authorList>
    </citation>
    <scope>NUCLEOTIDE SEQUENCE [LARGE SCALE GENOMIC DNA]</scope>
    <source>
        <strain evidence="2 3">DSM 43805</strain>
    </source>
</reference>
<gene>
    <name evidence="2" type="ORF">C8E87_2629</name>
</gene>
<dbReference type="AlphaFoldDB" id="A0A4R6JRB9"/>
<feature type="transmembrane region" description="Helical" evidence="1">
    <location>
        <begin position="6"/>
        <end position="29"/>
    </location>
</feature>
<dbReference type="Proteomes" id="UP000294901">
    <property type="component" value="Unassembled WGS sequence"/>
</dbReference>
<accession>A0A4R6JRB9</accession>
<comment type="caution">
    <text evidence="2">The sequence shown here is derived from an EMBL/GenBank/DDBJ whole genome shotgun (WGS) entry which is preliminary data.</text>
</comment>